<dbReference type="Pfam" id="PF00646">
    <property type="entry name" value="F-box"/>
    <property type="match status" value="1"/>
</dbReference>
<keyword evidence="4" id="KW-1185">Reference proteome</keyword>
<name>A0ABC9GBA1_9POAL</name>
<sequence>MGSPWDQEDLLSKLSSDVLVSILEKLHLGEAMRAGVLSRRWRSLPHQLPRLALGVNDFVKPGEEYNYYEDEGCDMLPDFTFDTLARASEAMFDAIWALLRSRADETPVCTLAVSFLLRGNYMSIGHLLDDAMASGEARAIEMTISTNYTRADINDMKHIINVKLAYGRRFRMLFDAYPAAFGGLTRLTMKNMRLLRHDIHDILATCTRIEMLSLEKCDAGPRSQVPWRVRHARLAELSITYCIFTSIDLDWLPSLKRFTYRSWICTAHPILMMMSFGHVPQLNTVTLSNDQMIGQPILKFSQALANTAVADLRLNFRGQDVWVEPEGPKRFIDIFCNLKHIKIRNLHQECGLSWITFLLQASPFLKELHIKLWDHKCGMVHKKNAVYFATKKTNVPWEAAVNFKHYGLTRVTILGLYNTGEEVIAYIRCLAEAAINLEEIRMRKNTPCKECGIAGTGFPRTVQERESLRHKISGGEPVSFKLCIQS</sequence>
<dbReference type="AlphaFoldDB" id="A0ABC9GBA1"/>
<evidence type="ECO:0000259" key="1">
    <source>
        <dbReference type="Pfam" id="PF00646"/>
    </source>
</evidence>
<dbReference type="InterPro" id="IPR001810">
    <property type="entry name" value="F-box_dom"/>
</dbReference>
<feature type="domain" description="F-box/LRR-repeat protein 15/At3g58940/PEG3-like LRR" evidence="2">
    <location>
        <begin position="174"/>
        <end position="286"/>
    </location>
</feature>
<protein>
    <recommendedName>
        <fullName evidence="5">F-box domain-containing protein</fullName>
    </recommendedName>
</protein>
<evidence type="ECO:0000313" key="3">
    <source>
        <dbReference type="EMBL" id="CAL5091918.1"/>
    </source>
</evidence>
<evidence type="ECO:0008006" key="5">
    <source>
        <dbReference type="Google" id="ProtNLM"/>
    </source>
</evidence>
<dbReference type="SUPFAM" id="SSF81383">
    <property type="entry name" value="F-box domain"/>
    <property type="match status" value="1"/>
</dbReference>
<gene>
    <name evidence="3" type="ORF">URODEC1_LOCUS114631</name>
</gene>
<evidence type="ECO:0000259" key="2">
    <source>
        <dbReference type="Pfam" id="PF24758"/>
    </source>
</evidence>
<dbReference type="Gene3D" id="3.80.10.10">
    <property type="entry name" value="Ribonuclease Inhibitor"/>
    <property type="match status" value="1"/>
</dbReference>
<reference evidence="4" key="1">
    <citation type="submission" date="2024-06" db="EMBL/GenBank/DDBJ databases">
        <authorList>
            <person name="Ryan C."/>
        </authorList>
    </citation>
    <scope>NUCLEOTIDE SEQUENCE [LARGE SCALE GENOMIC DNA]</scope>
</reference>
<dbReference type="InterPro" id="IPR036047">
    <property type="entry name" value="F-box-like_dom_sf"/>
</dbReference>
<dbReference type="InterPro" id="IPR055411">
    <property type="entry name" value="LRR_FXL15/At3g58940/PEG3-like"/>
</dbReference>
<dbReference type="Pfam" id="PF24758">
    <property type="entry name" value="LRR_At5g56370"/>
    <property type="match status" value="1"/>
</dbReference>
<evidence type="ECO:0000313" key="4">
    <source>
        <dbReference type="Proteomes" id="UP001497457"/>
    </source>
</evidence>
<dbReference type="PANTHER" id="PTHR32153">
    <property type="entry name" value="OJ000223_09.16 PROTEIN"/>
    <property type="match status" value="1"/>
</dbReference>
<feature type="domain" description="F-box" evidence="1">
    <location>
        <begin position="11"/>
        <end position="44"/>
    </location>
</feature>
<dbReference type="Proteomes" id="UP001497457">
    <property type="component" value="Chromosome 8b"/>
</dbReference>
<dbReference type="InterPro" id="IPR044997">
    <property type="entry name" value="F-box_plant"/>
</dbReference>
<proteinExistence type="predicted"/>
<organism evidence="3 4">
    <name type="scientific">Urochloa decumbens</name>
    <dbReference type="NCBI Taxonomy" id="240449"/>
    <lineage>
        <taxon>Eukaryota</taxon>
        <taxon>Viridiplantae</taxon>
        <taxon>Streptophyta</taxon>
        <taxon>Embryophyta</taxon>
        <taxon>Tracheophyta</taxon>
        <taxon>Spermatophyta</taxon>
        <taxon>Magnoliopsida</taxon>
        <taxon>Liliopsida</taxon>
        <taxon>Poales</taxon>
        <taxon>Poaceae</taxon>
        <taxon>PACMAD clade</taxon>
        <taxon>Panicoideae</taxon>
        <taxon>Panicodae</taxon>
        <taxon>Paniceae</taxon>
        <taxon>Melinidinae</taxon>
        <taxon>Urochloa</taxon>
    </lineage>
</organism>
<reference evidence="3 4" key="2">
    <citation type="submission" date="2024-10" db="EMBL/GenBank/DDBJ databases">
        <authorList>
            <person name="Ryan C."/>
        </authorList>
    </citation>
    <scope>NUCLEOTIDE SEQUENCE [LARGE SCALE GENOMIC DNA]</scope>
</reference>
<dbReference type="SUPFAM" id="SSF52047">
    <property type="entry name" value="RNI-like"/>
    <property type="match status" value="1"/>
</dbReference>
<dbReference type="InterPro" id="IPR032675">
    <property type="entry name" value="LRR_dom_sf"/>
</dbReference>
<dbReference type="EMBL" id="OZ075118">
    <property type="protein sequence ID" value="CAL5091918.1"/>
    <property type="molecule type" value="Genomic_DNA"/>
</dbReference>
<accession>A0ABC9GBA1</accession>